<accession>A0A5B7EXL5</accession>
<reference evidence="2 3" key="1">
    <citation type="submission" date="2019-05" db="EMBL/GenBank/DDBJ databases">
        <title>Another draft genome of Portunus trituberculatus and its Hox gene families provides insights of decapod evolution.</title>
        <authorList>
            <person name="Jeong J.-H."/>
            <person name="Song I."/>
            <person name="Kim S."/>
            <person name="Choi T."/>
            <person name="Kim D."/>
            <person name="Ryu S."/>
            <person name="Kim W."/>
        </authorList>
    </citation>
    <scope>NUCLEOTIDE SEQUENCE [LARGE SCALE GENOMIC DNA]</scope>
    <source>
        <tissue evidence="2">Muscle</tissue>
    </source>
</reference>
<sequence>MKVSSIVLSTGHRFPSIIDLATMIAPFSRRVISPRLDLRVGRRLQLDNIKAGEDVYFECVIQANPRPHRVRWFLEVSVD</sequence>
<dbReference type="Proteomes" id="UP000324222">
    <property type="component" value="Unassembled WGS sequence"/>
</dbReference>
<evidence type="ECO:0000313" key="2">
    <source>
        <dbReference type="EMBL" id="MPC37759.1"/>
    </source>
</evidence>
<organism evidence="2 3">
    <name type="scientific">Portunus trituberculatus</name>
    <name type="common">Swimming crab</name>
    <name type="synonym">Neptunus trituberculatus</name>
    <dbReference type="NCBI Taxonomy" id="210409"/>
    <lineage>
        <taxon>Eukaryota</taxon>
        <taxon>Metazoa</taxon>
        <taxon>Ecdysozoa</taxon>
        <taxon>Arthropoda</taxon>
        <taxon>Crustacea</taxon>
        <taxon>Multicrustacea</taxon>
        <taxon>Malacostraca</taxon>
        <taxon>Eumalacostraca</taxon>
        <taxon>Eucarida</taxon>
        <taxon>Decapoda</taxon>
        <taxon>Pleocyemata</taxon>
        <taxon>Brachyura</taxon>
        <taxon>Eubrachyura</taxon>
        <taxon>Portunoidea</taxon>
        <taxon>Portunidae</taxon>
        <taxon>Portuninae</taxon>
        <taxon>Portunus</taxon>
    </lineage>
</organism>
<dbReference type="AlphaFoldDB" id="A0A5B7EXL5"/>
<evidence type="ECO:0000313" key="3">
    <source>
        <dbReference type="Proteomes" id="UP000324222"/>
    </source>
</evidence>
<dbReference type="InterPro" id="IPR007110">
    <property type="entry name" value="Ig-like_dom"/>
</dbReference>
<evidence type="ECO:0000259" key="1">
    <source>
        <dbReference type="PROSITE" id="PS50835"/>
    </source>
</evidence>
<proteinExistence type="predicted"/>
<protein>
    <recommendedName>
        <fullName evidence="1">Ig-like domain-containing protein</fullName>
    </recommendedName>
</protein>
<name>A0A5B7EXL5_PORTR</name>
<comment type="caution">
    <text evidence="2">The sequence shown here is derived from an EMBL/GenBank/DDBJ whole genome shotgun (WGS) entry which is preliminary data.</text>
</comment>
<keyword evidence="3" id="KW-1185">Reference proteome</keyword>
<feature type="domain" description="Ig-like" evidence="1">
    <location>
        <begin position="34"/>
        <end position="79"/>
    </location>
</feature>
<dbReference type="EMBL" id="VSRR010003875">
    <property type="protein sequence ID" value="MPC37759.1"/>
    <property type="molecule type" value="Genomic_DNA"/>
</dbReference>
<dbReference type="OrthoDB" id="10006996at2759"/>
<gene>
    <name evidence="2" type="ORF">E2C01_031250</name>
</gene>
<dbReference type="PROSITE" id="PS50835">
    <property type="entry name" value="IG_LIKE"/>
    <property type="match status" value="1"/>
</dbReference>